<dbReference type="EC" id="2.7.7.2" evidence="11"/>
<dbReference type="UniPathway" id="UPA00276">
    <property type="reaction ID" value="UER00406"/>
</dbReference>
<dbReference type="PIRSF" id="PIRSF004491">
    <property type="entry name" value="FAD_Synth"/>
    <property type="match status" value="1"/>
</dbReference>
<dbReference type="GO" id="GO:0003919">
    <property type="term" value="F:FMN adenylyltransferase activity"/>
    <property type="evidence" value="ECO:0007669"/>
    <property type="project" value="UniProtKB-UniRule"/>
</dbReference>
<name>A0A3T0HWS2_9BACI</name>
<comment type="catalytic activity">
    <reaction evidence="11">
        <text>riboflavin + ATP = FMN + ADP + H(+)</text>
        <dbReference type="Rhea" id="RHEA:14357"/>
        <dbReference type="ChEBI" id="CHEBI:15378"/>
        <dbReference type="ChEBI" id="CHEBI:30616"/>
        <dbReference type="ChEBI" id="CHEBI:57986"/>
        <dbReference type="ChEBI" id="CHEBI:58210"/>
        <dbReference type="ChEBI" id="CHEBI:456216"/>
        <dbReference type="EC" id="2.7.1.26"/>
    </reaction>
</comment>
<keyword evidence="14" id="KW-1185">Reference proteome</keyword>
<dbReference type="SUPFAM" id="SSF52374">
    <property type="entry name" value="Nucleotidylyl transferase"/>
    <property type="match status" value="1"/>
</dbReference>
<dbReference type="PANTHER" id="PTHR22749:SF6">
    <property type="entry name" value="RIBOFLAVIN KINASE"/>
    <property type="match status" value="1"/>
</dbReference>
<proteinExistence type="inferred from homology"/>
<sequence length="298" mass="34285">MEIIQIQHPISDSLKSKMEPCALALGFFDGVHKGHQKLLQRTKDIAKRNKLTFAVMTFFPHPREIINPKQGKMKYLTPMVSKEERFLEMGVEKLFVVQFDPYFSSLSPEAFVSQYIIGVNCKHVVAGFDYHYGRMGKGNMETLEKDGKGKFSVTTVSKMDHVGEKISSTAIRQLLSIGNVNLIPHFLGDYYKVKGMVQQSSLFYKNNQFLKIKIDESYRIPANGVYNVFVDIEGSRFNGVCHQVTYKNNNASLLVYLSNCFIDTSLKQVNVIWLQKVFTKQKEHSDFRKYFVYDEIVI</sequence>
<keyword evidence="7 11" id="KW-0547">Nucleotide-binding</keyword>
<comment type="pathway">
    <text evidence="2 11">Cofactor biosynthesis; FMN biosynthesis; FMN from riboflavin (ATP route): step 1/1.</text>
</comment>
<dbReference type="PANTHER" id="PTHR22749">
    <property type="entry name" value="RIBOFLAVIN KINASE/FMN ADENYLYLTRANSFERASE"/>
    <property type="match status" value="1"/>
</dbReference>
<dbReference type="GO" id="GO:0009231">
    <property type="term" value="P:riboflavin biosynthetic process"/>
    <property type="evidence" value="ECO:0007669"/>
    <property type="project" value="InterPro"/>
</dbReference>
<dbReference type="EMBL" id="CP022572">
    <property type="protein sequence ID" value="AZU61571.1"/>
    <property type="molecule type" value="Genomic_DNA"/>
</dbReference>
<protein>
    <recommendedName>
        <fullName evidence="11">Riboflavin biosynthesis protein</fullName>
    </recommendedName>
    <domain>
        <recommendedName>
            <fullName evidence="11">Riboflavin kinase</fullName>
            <ecNumber evidence="11">2.7.1.26</ecNumber>
        </recommendedName>
        <alternativeName>
            <fullName evidence="11">Flavokinase</fullName>
        </alternativeName>
    </domain>
    <domain>
        <recommendedName>
            <fullName evidence="11">FMN adenylyltransferase</fullName>
            <ecNumber evidence="11">2.7.7.2</ecNumber>
        </recommendedName>
        <alternativeName>
            <fullName evidence="11">FAD pyrophosphorylase</fullName>
        </alternativeName>
        <alternativeName>
            <fullName evidence="11">FAD synthase</fullName>
        </alternativeName>
    </domain>
</protein>
<dbReference type="GO" id="GO:0009398">
    <property type="term" value="P:FMN biosynthetic process"/>
    <property type="evidence" value="ECO:0007669"/>
    <property type="project" value="UniProtKB-UniRule"/>
</dbReference>
<evidence type="ECO:0000256" key="5">
    <source>
        <dbReference type="ARBA" id="ARBA00022679"/>
    </source>
</evidence>
<comment type="pathway">
    <text evidence="1 11">Cofactor biosynthesis; FAD biosynthesis; FAD from FMN: step 1/1.</text>
</comment>
<evidence type="ECO:0000259" key="12">
    <source>
        <dbReference type="Pfam" id="PF06574"/>
    </source>
</evidence>
<dbReference type="InterPro" id="IPR002606">
    <property type="entry name" value="Riboflavin_kinase_bac"/>
</dbReference>
<evidence type="ECO:0000256" key="2">
    <source>
        <dbReference type="ARBA" id="ARBA00005201"/>
    </source>
</evidence>
<dbReference type="Proteomes" id="UP000282892">
    <property type="component" value="Chromosome"/>
</dbReference>
<dbReference type="KEGG" id="nmk:CHR53_09965"/>
<gene>
    <name evidence="13" type="ORF">CHR53_09965</name>
</gene>
<organism evidence="13 14">
    <name type="scientific">Neobacillus mesonae</name>
    <dbReference type="NCBI Taxonomy" id="1193713"/>
    <lineage>
        <taxon>Bacteria</taxon>
        <taxon>Bacillati</taxon>
        <taxon>Bacillota</taxon>
        <taxon>Bacilli</taxon>
        <taxon>Bacillales</taxon>
        <taxon>Bacillaceae</taxon>
        <taxon>Neobacillus</taxon>
    </lineage>
</organism>
<dbReference type="AlphaFoldDB" id="A0A3T0HWS2"/>
<dbReference type="OrthoDB" id="9803667at2"/>
<dbReference type="RefSeq" id="WP_127486349.1">
    <property type="nucleotide sequence ID" value="NZ_CP022572.1"/>
</dbReference>
<feature type="domain" description="FAD synthetase" evidence="12">
    <location>
        <begin position="16"/>
        <end position="170"/>
    </location>
</feature>
<keyword evidence="5 11" id="KW-0808">Transferase</keyword>
<evidence type="ECO:0000256" key="1">
    <source>
        <dbReference type="ARBA" id="ARBA00004726"/>
    </source>
</evidence>
<dbReference type="EC" id="2.7.1.26" evidence="11"/>
<keyword evidence="11" id="KW-0418">Kinase</keyword>
<evidence type="ECO:0000256" key="7">
    <source>
        <dbReference type="ARBA" id="ARBA00022741"/>
    </source>
</evidence>
<evidence type="ECO:0000313" key="14">
    <source>
        <dbReference type="Proteomes" id="UP000282892"/>
    </source>
</evidence>
<reference evidence="13 14" key="1">
    <citation type="submission" date="2017-07" db="EMBL/GenBank/DDBJ databases">
        <title>The complete genome sequence of Bacillus mesonae strain H20-5, an efficient strain improving plant abiotic stress resistance.</title>
        <authorList>
            <person name="Kim S.Y."/>
            <person name="Song H."/>
            <person name="Sang M.K."/>
            <person name="Weon H.-Y."/>
            <person name="Song J."/>
        </authorList>
    </citation>
    <scope>NUCLEOTIDE SEQUENCE [LARGE SCALE GENOMIC DNA]</scope>
    <source>
        <strain evidence="13 14">H20-5</strain>
    </source>
</reference>
<evidence type="ECO:0000256" key="11">
    <source>
        <dbReference type="PIRNR" id="PIRNR004491"/>
    </source>
</evidence>
<keyword evidence="8 11" id="KW-0274">FAD</keyword>
<evidence type="ECO:0000256" key="6">
    <source>
        <dbReference type="ARBA" id="ARBA00022695"/>
    </source>
</evidence>
<comment type="similarity">
    <text evidence="11">Belongs to the ribF family.</text>
</comment>
<dbReference type="FunFam" id="3.40.50.620:FF:000021">
    <property type="entry name" value="Riboflavin biosynthesis protein"/>
    <property type="match status" value="1"/>
</dbReference>
<dbReference type="GO" id="GO:0008531">
    <property type="term" value="F:riboflavin kinase activity"/>
    <property type="evidence" value="ECO:0007669"/>
    <property type="project" value="UniProtKB-UniRule"/>
</dbReference>
<dbReference type="Pfam" id="PF06574">
    <property type="entry name" value="FAD_syn"/>
    <property type="match status" value="1"/>
</dbReference>
<dbReference type="STRING" id="1193713.GCA_001636315_04428"/>
<evidence type="ECO:0000256" key="4">
    <source>
        <dbReference type="ARBA" id="ARBA00022643"/>
    </source>
</evidence>
<comment type="catalytic activity">
    <reaction evidence="10 11">
        <text>FMN + ATP + H(+) = FAD + diphosphate</text>
        <dbReference type="Rhea" id="RHEA:17237"/>
        <dbReference type="ChEBI" id="CHEBI:15378"/>
        <dbReference type="ChEBI" id="CHEBI:30616"/>
        <dbReference type="ChEBI" id="CHEBI:33019"/>
        <dbReference type="ChEBI" id="CHEBI:57692"/>
        <dbReference type="ChEBI" id="CHEBI:58210"/>
        <dbReference type="EC" id="2.7.7.2"/>
    </reaction>
</comment>
<dbReference type="InterPro" id="IPR014729">
    <property type="entry name" value="Rossmann-like_a/b/a_fold"/>
</dbReference>
<keyword evidence="3 11" id="KW-0285">Flavoprotein</keyword>
<evidence type="ECO:0000313" key="13">
    <source>
        <dbReference type="EMBL" id="AZU61571.1"/>
    </source>
</evidence>
<keyword evidence="6 11" id="KW-0548">Nucleotidyltransferase</keyword>
<dbReference type="Gene3D" id="3.40.50.620">
    <property type="entry name" value="HUPs"/>
    <property type="match status" value="1"/>
</dbReference>
<dbReference type="GO" id="GO:0006747">
    <property type="term" value="P:FAD biosynthetic process"/>
    <property type="evidence" value="ECO:0007669"/>
    <property type="project" value="UniProtKB-UniRule"/>
</dbReference>
<dbReference type="UniPathway" id="UPA00277">
    <property type="reaction ID" value="UER00407"/>
</dbReference>
<keyword evidence="9 11" id="KW-0067">ATP-binding</keyword>
<evidence type="ECO:0000256" key="8">
    <source>
        <dbReference type="ARBA" id="ARBA00022827"/>
    </source>
</evidence>
<evidence type="ECO:0000256" key="10">
    <source>
        <dbReference type="ARBA" id="ARBA00049494"/>
    </source>
</evidence>
<evidence type="ECO:0000256" key="3">
    <source>
        <dbReference type="ARBA" id="ARBA00022630"/>
    </source>
</evidence>
<keyword evidence="4 11" id="KW-0288">FMN</keyword>
<dbReference type="GO" id="GO:0005524">
    <property type="term" value="F:ATP binding"/>
    <property type="evidence" value="ECO:0007669"/>
    <property type="project" value="UniProtKB-UniRule"/>
</dbReference>
<dbReference type="CDD" id="cd02064">
    <property type="entry name" value="FAD_synthetase_N"/>
    <property type="match status" value="1"/>
</dbReference>
<dbReference type="InterPro" id="IPR015864">
    <property type="entry name" value="FAD_synthase"/>
</dbReference>
<dbReference type="InterPro" id="IPR023468">
    <property type="entry name" value="Riboflavin_kinase"/>
</dbReference>
<accession>A0A3T0HWS2</accession>
<evidence type="ECO:0000256" key="9">
    <source>
        <dbReference type="ARBA" id="ARBA00022840"/>
    </source>
</evidence>